<reference evidence="1" key="1">
    <citation type="submission" date="2019-04" db="EMBL/GenBank/DDBJ databases">
        <title>Friends and foes A comparative genomics studyof 23 Aspergillus species from section Flavi.</title>
        <authorList>
            <consortium name="DOE Joint Genome Institute"/>
            <person name="Kjaerbolling I."/>
            <person name="Vesth T."/>
            <person name="Frisvad J.C."/>
            <person name="Nybo J.L."/>
            <person name="Theobald S."/>
            <person name="Kildgaard S."/>
            <person name="Isbrandt T."/>
            <person name="Kuo A."/>
            <person name="Sato A."/>
            <person name="Lyhne E.K."/>
            <person name="Kogle M.E."/>
            <person name="Wiebenga A."/>
            <person name="Kun R.S."/>
            <person name="Lubbers R.J."/>
            <person name="Makela M.R."/>
            <person name="Barry K."/>
            <person name="Chovatia M."/>
            <person name="Clum A."/>
            <person name="Daum C."/>
            <person name="Haridas S."/>
            <person name="He G."/>
            <person name="LaButti K."/>
            <person name="Lipzen A."/>
            <person name="Mondo S."/>
            <person name="Riley R."/>
            <person name="Salamov A."/>
            <person name="Simmons B.A."/>
            <person name="Magnuson J.K."/>
            <person name="Henrissat B."/>
            <person name="Mortensen U.H."/>
            <person name="Larsen T.O."/>
            <person name="Devries R.P."/>
            <person name="Grigoriev I.V."/>
            <person name="Machida M."/>
            <person name="Baker S.E."/>
            <person name="Andersen M.R."/>
        </authorList>
    </citation>
    <scope>NUCLEOTIDE SEQUENCE [LARGE SCALE GENOMIC DNA]</scope>
    <source>
        <strain evidence="1">IBT 14317</strain>
    </source>
</reference>
<protein>
    <submittedName>
        <fullName evidence="1">Uncharacterized protein</fullName>
    </submittedName>
</protein>
<dbReference type="AlphaFoldDB" id="A0A5N7CI21"/>
<gene>
    <name evidence="1" type="ORF">BDV23DRAFT_148680</name>
</gene>
<proteinExistence type="predicted"/>
<sequence length="103" mass="11362">MASTLRAKLLNGFIHSHRPALAPHAIASFSTCNVLHGKDNASTNNQQNGENPGYWQYDFSFRTQMGKTVLIGILAGAGALESWTLCQEIRAWWTGVRDDGEEL</sequence>
<evidence type="ECO:0000313" key="1">
    <source>
        <dbReference type="EMBL" id="KAE8393811.1"/>
    </source>
</evidence>
<name>A0A5N7CI21_PETAA</name>
<accession>A0A5N7CI21</accession>
<dbReference type="OrthoDB" id="4499048at2759"/>
<dbReference type="Proteomes" id="UP000326877">
    <property type="component" value="Unassembled WGS sequence"/>
</dbReference>
<dbReference type="EMBL" id="ML735227">
    <property type="protein sequence ID" value="KAE8393811.1"/>
    <property type="molecule type" value="Genomic_DNA"/>
</dbReference>
<organism evidence="1">
    <name type="scientific">Petromyces alliaceus</name>
    <name type="common">Aspergillus alliaceus</name>
    <dbReference type="NCBI Taxonomy" id="209559"/>
    <lineage>
        <taxon>Eukaryota</taxon>
        <taxon>Fungi</taxon>
        <taxon>Dikarya</taxon>
        <taxon>Ascomycota</taxon>
        <taxon>Pezizomycotina</taxon>
        <taxon>Eurotiomycetes</taxon>
        <taxon>Eurotiomycetidae</taxon>
        <taxon>Eurotiales</taxon>
        <taxon>Aspergillaceae</taxon>
        <taxon>Aspergillus</taxon>
        <taxon>Aspergillus subgen. Circumdati</taxon>
    </lineage>
</organism>